<dbReference type="Proteomes" id="UP000507470">
    <property type="component" value="Unassembled WGS sequence"/>
</dbReference>
<keyword evidence="3" id="KW-0514">Muscle protein</keyword>
<protein>
    <submittedName>
        <fullName evidence="5">CALM</fullName>
    </submittedName>
</protein>
<dbReference type="Pfam" id="PF13499">
    <property type="entry name" value="EF-hand_7"/>
    <property type="match status" value="2"/>
</dbReference>
<feature type="domain" description="EF-hand" evidence="4">
    <location>
        <begin position="47"/>
        <end position="82"/>
    </location>
</feature>
<keyword evidence="1" id="KW-0677">Repeat</keyword>
<feature type="domain" description="EF-hand" evidence="4">
    <location>
        <begin position="87"/>
        <end position="122"/>
    </location>
</feature>
<evidence type="ECO:0000313" key="6">
    <source>
        <dbReference type="Proteomes" id="UP000507470"/>
    </source>
</evidence>
<gene>
    <name evidence="5" type="ORF">MCOR_20507</name>
</gene>
<dbReference type="EMBL" id="CACVKT020003671">
    <property type="protein sequence ID" value="CAC5384906.1"/>
    <property type="molecule type" value="Genomic_DNA"/>
</dbReference>
<name>A0A6J8BMQ0_MYTCO</name>
<evidence type="ECO:0000259" key="4">
    <source>
        <dbReference type="PROSITE" id="PS50222"/>
    </source>
</evidence>
<dbReference type="EMBL" id="CACVKT020003671">
    <property type="protein sequence ID" value="CAC5384907.1"/>
    <property type="molecule type" value="Genomic_DNA"/>
</dbReference>
<organism evidence="5 6">
    <name type="scientific">Mytilus coruscus</name>
    <name type="common">Sea mussel</name>
    <dbReference type="NCBI Taxonomy" id="42192"/>
    <lineage>
        <taxon>Eukaryota</taxon>
        <taxon>Metazoa</taxon>
        <taxon>Spiralia</taxon>
        <taxon>Lophotrochozoa</taxon>
        <taxon>Mollusca</taxon>
        <taxon>Bivalvia</taxon>
        <taxon>Autobranchia</taxon>
        <taxon>Pteriomorphia</taxon>
        <taxon>Mytilida</taxon>
        <taxon>Mytiloidea</taxon>
        <taxon>Mytilidae</taxon>
        <taxon>Mytilinae</taxon>
        <taxon>Mytilus</taxon>
    </lineage>
</organism>
<feature type="domain" description="EF-hand" evidence="4">
    <location>
        <begin position="11"/>
        <end position="46"/>
    </location>
</feature>
<dbReference type="FunFam" id="1.10.238.10:FF:000001">
    <property type="entry name" value="Calmodulin 1"/>
    <property type="match status" value="1"/>
</dbReference>
<evidence type="ECO:0000256" key="3">
    <source>
        <dbReference type="ARBA" id="ARBA00023179"/>
    </source>
</evidence>
<dbReference type="PROSITE" id="PS00018">
    <property type="entry name" value="EF_HAND_1"/>
    <property type="match status" value="4"/>
</dbReference>
<keyword evidence="6" id="KW-1185">Reference proteome</keyword>
<evidence type="ECO:0000313" key="5">
    <source>
        <dbReference type="EMBL" id="CAC5384906.1"/>
    </source>
</evidence>
<dbReference type="GO" id="GO:0005509">
    <property type="term" value="F:calcium ion binding"/>
    <property type="evidence" value="ECO:0007669"/>
    <property type="project" value="InterPro"/>
</dbReference>
<dbReference type="SUPFAM" id="SSF47473">
    <property type="entry name" value="EF-hand"/>
    <property type="match status" value="1"/>
</dbReference>
<dbReference type="OrthoDB" id="26525at2759"/>
<dbReference type="InterPro" id="IPR002048">
    <property type="entry name" value="EF_hand_dom"/>
</dbReference>
<dbReference type="InterPro" id="IPR050230">
    <property type="entry name" value="CALM/Myosin/TropC-like"/>
</dbReference>
<evidence type="ECO:0000256" key="2">
    <source>
        <dbReference type="ARBA" id="ARBA00022837"/>
    </source>
</evidence>
<accession>A0A6J8BMQ0</accession>
<feature type="domain" description="EF-hand" evidence="4">
    <location>
        <begin position="123"/>
        <end position="156"/>
    </location>
</feature>
<reference evidence="5 6" key="1">
    <citation type="submission" date="2020-06" db="EMBL/GenBank/DDBJ databases">
        <authorList>
            <person name="Li R."/>
            <person name="Bekaert M."/>
        </authorList>
    </citation>
    <scope>NUCLEOTIDE SEQUENCE [LARGE SCALE GENOMIC DNA]</scope>
    <source>
        <strain evidence="5">Wild</strain>
        <strain evidence="6">wild</strain>
    </source>
</reference>
<dbReference type="Gene3D" id="1.10.238.10">
    <property type="entry name" value="EF-hand"/>
    <property type="match status" value="2"/>
</dbReference>
<dbReference type="InterPro" id="IPR018247">
    <property type="entry name" value="EF_Hand_1_Ca_BS"/>
</dbReference>
<dbReference type="AlphaFoldDB" id="A0A6J8BMQ0"/>
<dbReference type="PANTHER" id="PTHR23048">
    <property type="entry name" value="MYOSIN LIGHT CHAIN 1, 3"/>
    <property type="match status" value="1"/>
</dbReference>
<evidence type="ECO:0000256" key="1">
    <source>
        <dbReference type="ARBA" id="ARBA00022737"/>
    </source>
</evidence>
<dbReference type="PANTHER" id="PTHR23048:SF0">
    <property type="entry name" value="CALMODULIN LIKE 3"/>
    <property type="match status" value="1"/>
</dbReference>
<dbReference type="CDD" id="cd00051">
    <property type="entry name" value="EFh"/>
    <property type="match status" value="2"/>
</dbReference>
<proteinExistence type="predicted"/>
<sequence>MSSMKRQLSEVSKQAITETFALFDSDRDGKVSKKEIGAMMRSLGYLTCSEELDDILHRLDSDGNGYIDYEEFEEFAVKIDMVKRETLEDPDFRAAFDMLDRNKDGFIDQSELKYFMKQFGDKNAEVDSLETIMDADKDGDGKINYNEYAQHMKGKI</sequence>
<dbReference type="GO" id="GO:0016460">
    <property type="term" value="C:myosin II complex"/>
    <property type="evidence" value="ECO:0007669"/>
    <property type="project" value="TreeGrafter"/>
</dbReference>
<keyword evidence="2" id="KW-0106">Calcium</keyword>
<dbReference type="SMART" id="SM00054">
    <property type="entry name" value="EFh"/>
    <property type="match status" value="4"/>
</dbReference>
<dbReference type="InterPro" id="IPR011992">
    <property type="entry name" value="EF-hand-dom_pair"/>
</dbReference>
<dbReference type="PROSITE" id="PS50222">
    <property type="entry name" value="EF_HAND_2"/>
    <property type="match status" value="4"/>
</dbReference>